<dbReference type="AlphaFoldDB" id="A0AAV7PNX6"/>
<feature type="region of interest" description="Disordered" evidence="1">
    <location>
        <begin position="141"/>
        <end position="173"/>
    </location>
</feature>
<sequence>MRARAVLHPRRVGRAARVPAAAASAALSSGAAALALKSCSGLGRPSGRTREVGADRATDAARCLGPGEDGVRSGGAILGIAPQQKKRATGGSGGGSSDSGGPETGGKNTLARRQRIELRELYVWRTAAAPARALPPVPTLLPAAQHLSPPPEGTFGTRPSRHTESSERPPSACTALHELAAGSLHLE</sequence>
<name>A0AAV7PNX6_PLEWA</name>
<dbReference type="Proteomes" id="UP001066276">
    <property type="component" value="Chromosome 7"/>
</dbReference>
<dbReference type="EMBL" id="JANPWB010000011">
    <property type="protein sequence ID" value="KAJ1128223.1"/>
    <property type="molecule type" value="Genomic_DNA"/>
</dbReference>
<evidence type="ECO:0000313" key="3">
    <source>
        <dbReference type="Proteomes" id="UP001066276"/>
    </source>
</evidence>
<evidence type="ECO:0000313" key="2">
    <source>
        <dbReference type="EMBL" id="KAJ1128223.1"/>
    </source>
</evidence>
<feature type="compositionally biased region" description="Basic and acidic residues" evidence="1">
    <location>
        <begin position="48"/>
        <end position="59"/>
    </location>
</feature>
<feature type="compositionally biased region" description="Gly residues" evidence="1">
    <location>
        <begin position="90"/>
        <end position="104"/>
    </location>
</feature>
<keyword evidence="3" id="KW-1185">Reference proteome</keyword>
<evidence type="ECO:0000256" key="1">
    <source>
        <dbReference type="SAM" id="MobiDB-lite"/>
    </source>
</evidence>
<feature type="region of interest" description="Disordered" evidence="1">
    <location>
        <begin position="42"/>
        <end position="112"/>
    </location>
</feature>
<protein>
    <submittedName>
        <fullName evidence="2">Uncharacterized protein</fullName>
    </submittedName>
</protein>
<organism evidence="2 3">
    <name type="scientific">Pleurodeles waltl</name>
    <name type="common">Iberian ribbed newt</name>
    <dbReference type="NCBI Taxonomy" id="8319"/>
    <lineage>
        <taxon>Eukaryota</taxon>
        <taxon>Metazoa</taxon>
        <taxon>Chordata</taxon>
        <taxon>Craniata</taxon>
        <taxon>Vertebrata</taxon>
        <taxon>Euteleostomi</taxon>
        <taxon>Amphibia</taxon>
        <taxon>Batrachia</taxon>
        <taxon>Caudata</taxon>
        <taxon>Salamandroidea</taxon>
        <taxon>Salamandridae</taxon>
        <taxon>Pleurodelinae</taxon>
        <taxon>Pleurodeles</taxon>
    </lineage>
</organism>
<accession>A0AAV7PNX6</accession>
<gene>
    <name evidence="2" type="ORF">NDU88_006602</name>
</gene>
<reference evidence="2" key="1">
    <citation type="journal article" date="2022" name="bioRxiv">
        <title>Sequencing and chromosome-scale assembly of the giantPleurodeles waltlgenome.</title>
        <authorList>
            <person name="Brown T."/>
            <person name="Elewa A."/>
            <person name="Iarovenko S."/>
            <person name="Subramanian E."/>
            <person name="Araus A.J."/>
            <person name="Petzold A."/>
            <person name="Susuki M."/>
            <person name="Suzuki K.-i.T."/>
            <person name="Hayashi T."/>
            <person name="Toyoda A."/>
            <person name="Oliveira C."/>
            <person name="Osipova E."/>
            <person name="Leigh N.D."/>
            <person name="Simon A."/>
            <person name="Yun M.H."/>
        </authorList>
    </citation>
    <scope>NUCLEOTIDE SEQUENCE</scope>
    <source>
        <strain evidence="2">20211129_DDA</strain>
        <tissue evidence="2">Liver</tissue>
    </source>
</reference>
<comment type="caution">
    <text evidence="2">The sequence shown here is derived from an EMBL/GenBank/DDBJ whole genome shotgun (WGS) entry which is preliminary data.</text>
</comment>
<proteinExistence type="predicted"/>